<comment type="function">
    <text evidence="12">Catalyzes the acylation of glycosyl-4,4'-diaponeurosporenoate, i.e. the esterification of glucose at the C6'' position with the carboxyl group of the C(15) fatty acid 12-methyltetradecanoic acid, to yield staphyloxanthin. This is the last step in the biosynthesis of this orange pigment, present in most staphylococci strains.</text>
</comment>
<gene>
    <name evidence="14" type="ORF">C4K88_16955</name>
</gene>
<evidence type="ECO:0000256" key="10">
    <source>
        <dbReference type="ARBA" id="ARBA00023603"/>
    </source>
</evidence>
<feature type="transmembrane region" description="Helical" evidence="13">
    <location>
        <begin position="39"/>
        <end position="61"/>
    </location>
</feature>
<comment type="similarity">
    <text evidence="10">Belongs to the acyltransferase CrtO family.</text>
</comment>
<dbReference type="GO" id="GO:0016746">
    <property type="term" value="F:acyltransferase activity"/>
    <property type="evidence" value="ECO:0007669"/>
    <property type="project" value="UniProtKB-KW"/>
</dbReference>
<evidence type="ECO:0000256" key="6">
    <source>
        <dbReference type="ARBA" id="ARBA00022989"/>
    </source>
</evidence>
<feature type="transmembrane region" description="Helical" evidence="13">
    <location>
        <begin position="148"/>
        <end position="166"/>
    </location>
</feature>
<evidence type="ECO:0000256" key="7">
    <source>
        <dbReference type="ARBA" id="ARBA00023136"/>
    </source>
</evidence>
<keyword evidence="3" id="KW-0808">Transferase</keyword>
<evidence type="ECO:0000256" key="13">
    <source>
        <dbReference type="SAM" id="Phobius"/>
    </source>
</evidence>
<keyword evidence="7 13" id="KW-0472">Membrane</keyword>
<dbReference type="UniPathway" id="UPA00029">
    <property type="reaction ID" value="UER00560"/>
</dbReference>
<dbReference type="Pfam" id="PF18927">
    <property type="entry name" value="CrtO"/>
    <property type="match status" value="1"/>
</dbReference>
<evidence type="ECO:0000256" key="8">
    <source>
        <dbReference type="ARBA" id="ARBA00023315"/>
    </source>
</evidence>
<dbReference type="InterPro" id="IPR044021">
    <property type="entry name" value="CrtO"/>
</dbReference>
<keyword evidence="2" id="KW-1003">Cell membrane</keyword>
<evidence type="ECO:0000256" key="12">
    <source>
        <dbReference type="ARBA" id="ARBA00025324"/>
    </source>
</evidence>
<evidence type="ECO:0000313" key="14">
    <source>
        <dbReference type="EMBL" id="PPB47800.1"/>
    </source>
</evidence>
<evidence type="ECO:0000256" key="2">
    <source>
        <dbReference type="ARBA" id="ARBA00022475"/>
    </source>
</evidence>
<evidence type="ECO:0000256" key="9">
    <source>
        <dbReference type="ARBA" id="ARBA00023588"/>
    </source>
</evidence>
<dbReference type="RefSeq" id="WP_146065749.1">
    <property type="nucleotide sequence ID" value="NZ_PRKW01000035.1"/>
</dbReference>
<feature type="transmembrane region" description="Helical" evidence="13">
    <location>
        <begin position="12"/>
        <end position="33"/>
    </location>
</feature>
<dbReference type="OrthoDB" id="70319at2"/>
<evidence type="ECO:0000256" key="4">
    <source>
        <dbReference type="ARBA" id="ARBA00022692"/>
    </source>
</evidence>
<feature type="non-terminal residue" evidence="14">
    <location>
        <position position="174"/>
    </location>
</feature>
<evidence type="ECO:0000256" key="5">
    <source>
        <dbReference type="ARBA" id="ARBA00022729"/>
    </source>
</evidence>
<dbReference type="AlphaFoldDB" id="A0A2S5ITD4"/>
<comment type="pathway">
    <text evidence="9">Carotenoid biosynthesis; staphyloxanthin biosynthesis; staphyloxanthin from farnesyl diphosphate: step 5/5.</text>
</comment>
<dbReference type="EMBL" id="PRKW01000035">
    <property type="protein sequence ID" value="PPB47800.1"/>
    <property type="molecule type" value="Genomic_DNA"/>
</dbReference>
<evidence type="ECO:0000256" key="3">
    <source>
        <dbReference type="ARBA" id="ARBA00022679"/>
    </source>
</evidence>
<protein>
    <recommendedName>
        <fullName evidence="11">Glycosyl-4,4'-diaponeurosporenoate acyltransferase</fullName>
    </recommendedName>
</protein>
<keyword evidence="8" id="KW-0012">Acyltransferase</keyword>
<dbReference type="GO" id="GO:0005886">
    <property type="term" value="C:plasma membrane"/>
    <property type="evidence" value="ECO:0007669"/>
    <property type="project" value="UniProtKB-SubCell"/>
</dbReference>
<evidence type="ECO:0000256" key="1">
    <source>
        <dbReference type="ARBA" id="ARBA00004162"/>
    </source>
</evidence>
<proteinExistence type="inferred from homology"/>
<sequence length="174" mass="18852">MSTAPDQSRAHHARSVATGLAIGVGLAIAGWRAVGADHIVFALSVQGGFLFMGLLVGPALVDIGRSRYRVRAFEPRLYTLLGAELLRRVLDLVGWNRLIRQMRHSETRSSGLARFLRGAEQSETAHLLGAAATILLAMTAAVTGHTHGSGQILLIGLILHAYPVMIQRIVRYRI</sequence>
<accession>A0A2S5ITD4</accession>
<reference evidence="14 15" key="1">
    <citation type="journal article" date="2014" name="Int. J. Syst. Evol. Microbiol.">
        <title>Arthrobacter pityocampae sp. nov., isolated from Thaumetopoea pityocampa (Lep., Thaumetopoeidae).</title>
        <authorList>
            <person name="Ince I.A."/>
            <person name="Demirbag Z."/>
            <person name="Kati H."/>
        </authorList>
    </citation>
    <scope>NUCLEOTIDE SEQUENCE [LARGE SCALE GENOMIC DNA]</scope>
    <source>
        <strain evidence="14 15">Tp2</strain>
    </source>
</reference>
<keyword evidence="5" id="KW-0732">Signal</keyword>
<organism evidence="14 15">
    <name type="scientific">Arthrobacter pityocampae</name>
    <dbReference type="NCBI Taxonomy" id="547334"/>
    <lineage>
        <taxon>Bacteria</taxon>
        <taxon>Bacillati</taxon>
        <taxon>Actinomycetota</taxon>
        <taxon>Actinomycetes</taxon>
        <taxon>Micrococcales</taxon>
        <taxon>Micrococcaceae</taxon>
        <taxon>Arthrobacter</taxon>
    </lineage>
</organism>
<feature type="transmembrane region" description="Helical" evidence="13">
    <location>
        <begin position="124"/>
        <end position="142"/>
    </location>
</feature>
<comment type="caution">
    <text evidence="14">The sequence shown here is derived from an EMBL/GenBank/DDBJ whole genome shotgun (WGS) entry which is preliminary data.</text>
</comment>
<keyword evidence="6 13" id="KW-1133">Transmembrane helix</keyword>
<keyword evidence="15" id="KW-1185">Reference proteome</keyword>
<keyword evidence="4 13" id="KW-0812">Transmembrane</keyword>
<name>A0A2S5ITD4_9MICC</name>
<comment type="subcellular location">
    <subcellularLocation>
        <location evidence="1">Cell membrane</location>
        <topology evidence="1">Single-pass membrane protein</topology>
    </subcellularLocation>
</comment>
<evidence type="ECO:0000256" key="11">
    <source>
        <dbReference type="ARBA" id="ARBA00023667"/>
    </source>
</evidence>
<evidence type="ECO:0000313" key="15">
    <source>
        <dbReference type="Proteomes" id="UP000239297"/>
    </source>
</evidence>
<dbReference type="Proteomes" id="UP000239297">
    <property type="component" value="Unassembled WGS sequence"/>
</dbReference>